<dbReference type="InterPro" id="IPR016039">
    <property type="entry name" value="Thiolase-like"/>
</dbReference>
<dbReference type="STRING" id="447.Lboz_0394"/>
<comment type="pathway">
    <text evidence="1">Lipid metabolism; fatty acid biosynthesis.</text>
</comment>
<dbReference type="UniPathway" id="UPA00094"/>
<dbReference type="InterPro" id="IPR001031">
    <property type="entry name" value="Thioesterase"/>
</dbReference>
<dbReference type="GO" id="GO:0031177">
    <property type="term" value="F:phosphopantetheine binding"/>
    <property type="evidence" value="ECO:0007669"/>
    <property type="project" value="InterPro"/>
</dbReference>
<dbReference type="PROSITE" id="PS00012">
    <property type="entry name" value="PHOSPHOPANTETHEINE"/>
    <property type="match status" value="1"/>
</dbReference>
<dbReference type="InterPro" id="IPR042104">
    <property type="entry name" value="PKS_dehydratase_sf"/>
</dbReference>
<proteinExistence type="predicted"/>
<dbReference type="Pfam" id="PF22621">
    <property type="entry name" value="CurL-like_PKS_C"/>
    <property type="match status" value="1"/>
</dbReference>
<evidence type="ECO:0000256" key="1">
    <source>
        <dbReference type="ARBA" id="ARBA00005194"/>
    </source>
</evidence>
<dbReference type="InterPro" id="IPR049900">
    <property type="entry name" value="PKS_mFAS_DH"/>
</dbReference>
<keyword evidence="3" id="KW-0597">Phosphoprotein</keyword>
<dbReference type="Gene3D" id="3.40.47.10">
    <property type="match status" value="1"/>
</dbReference>
<evidence type="ECO:0000256" key="2">
    <source>
        <dbReference type="ARBA" id="ARBA00022450"/>
    </source>
</evidence>
<evidence type="ECO:0000259" key="7">
    <source>
        <dbReference type="PROSITE" id="PS52004"/>
    </source>
</evidence>
<feature type="domain" description="Carrier" evidence="6">
    <location>
        <begin position="926"/>
        <end position="1000"/>
    </location>
</feature>
<dbReference type="PROSITE" id="PS52019">
    <property type="entry name" value="PKS_MFAS_DH"/>
    <property type="match status" value="1"/>
</dbReference>
<dbReference type="Proteomes" id="UP000054695">
    <property type="component" value="Unassembled WGS sequence"/>
</dbReference>
<dbReference type="SUPFAM" id="SSF53901">
    <property type="entry name" value="Thiolase-like"/>
    <property type="match status" value="1"/>
</dbReference>
<dbReference type="PROSITE" id="PS50075">
    <property type="entry name" value="CARRIER"/>
    <property type="match status" value="1"/>
</dbReference>
<dbReference type="SUPFAM" id="SSF53474">
    <property type="entry name" value="alpha/beta-Hydrolases"/>
    <property type="match status" value="1"/>
</dbReference>
<dbReference type="Gene3D" id="3.10.129.110">
    <property type="entry name" value="Polyketide synthase dehydratase"/>
    <property type="match status" value="1"/>
</dbReference>
<gene>
    <name evidence="9" type="primary">pksJ_1</name>
    <name evidence="9" type="ORF">Lboz_0394</name>
</gene>
<dbReference type="InterPro" id="IPR020841">
    <property type="entry name" value="PKS_Beta-ketoAc_synthase_dom"/>
</dbReference>
<dbReference type="Pfam" id="PF00109">
    <property type="entry name" value="ketoacyl-synt"/>
    <property type="match status" value="1"/>
</dbReference>
<dbReference type="InterPro" id="IPR018201">
    <property type="entry name" value="Ketoacyl_synth_AS"/>
</dbReference>
<dbReference type="Gene3D" id="1.10.1200.10">
    <property type="entry name" value="ACP-like"/>
    <property type="match status" value="1"/>
</dbReference>
<sequence length="1333" mass="150403">MNDTTTLKKSLLMIQKLKKLLQEQNEKLFTPVAIIGMSCRLPEANNPQEFWDLLCQGKNVISPIPDTRWELLKGTREMAQRDANLAYWGGYLPQINAFDAYFFGISPREAMRMDPQQRILLEVSYESFEDAGLTVDALAGSNMGVFSSVYASQFSHLQKLDSDMDALFIPTGSAISMAANRLSYLFDLRGPSLVLDTACSSSLIAIQLACLNLHAKLCDTALVSAVNINLLPSIHSVLAKASMLSPTGQCHTFDAKADGYVQGEGAGAIILKPLAKALQDKDKVYAVLTGSAVNQDGKTNGLTAPNGLQQEQLLRAAYRTAKTDPAHVSYIECHGTGTFLGDPIEVQALGEVIGKNRGTDKPCWISSVKTNMGHLEPAAGIISVIKTALVLKNGLIPPHLNFNQANPHIPFERYSLQIPKQPEQLPRYSDVGIAGVSGFGFGGANAHLVLRELSSNEEPIFTDKIPRNKELFTLSAKEKSALFALIERWCDYLKNNPETNLAQLCYNLHIRRSHYAQRLAIITDSVTDLYQKLAALRTSPDVPNEFVFINHEQKKSPTPIPISEFSTLDLHALAKNYVSHAQIDWKKYEENRSYAPLDMPFYPWQHKTYWPTLEQGLNESINTTYPMRGKILVSPLPARQFEFVFDTKVMPEVQDTFYVLHAGYYLEMLAYATKQLSQKASFTVQNLNYLSPILVLDGKTILVQLIIQTGEEGILSCRFYSNDGNESWIEHANGILTLNSSPSFNQLEPKYELLQRLPISGTTETFYNRITGMGMPAGDTIRWAHQYWANKDELFCELREPKPSERGKQFITQMHPGIIDACIQTLFLLLPKQFTKPYIASHMGTLEFYGSLEDQKYIYTVLKELHPEGKYIIADWYLLDKNHALIAACHDLRMTVLNDTLQINQIMEIQSQFQLDFSLPYEVCQNKLTQYLTEQFAIIFSMPQDDIKPFQSLHELGMDSLMALAVIRIIETNLGITYSLPLMMQGPSIHEIVEYVLASQWPGPQQDSPEPQSHFDRPLRKLATEYSTRVYPQPHKDSSTVSTKQFSSEVESPKSSTLWVANRTIQKNAQVRLFCFPYGGGGASIYREWQQEFPDFIEVCPIQLPGRENRMEEQPLADLETLVSILANQLKPQFNLPFAFFGHSFGSLIGFELSRYLRRHNLPQPAHLFASAYPDPRIPSKSLDNLLAKLRQMNINLFDLNAERISGLDDEQLTALSIVFKENGIVDYSDERMNKSIIKVLLPIFIGDMNIVKSYAYQDESPLKVSITVFLGTEDTWVSPEDHLGWSAHSLGHCEFHQFNSGHLFIREKEIRSKVIQKITEKLLRFSTAESEI</sequence>
<dbReference type="PANTHER" id="PTHR43775:SF37">
    <property type="entry name" value="SI:DKEY-61P9.11"/>
    <property type="match status" value="1"/>
</dbReference>
<accession>A0A0W0S2P0</accession>
<dbReference type="PANTHER" id="PTHR43775">
    <property type="entry name" value="FATTY ACID SYNTHASE"/>
    <property type="match status" value="1"/>
</dbReference>
<name>A0A0W0S2P0_LEGBO</name>
<dbReference type="EMBL" id="LNXU01000002">
    <property type="protein sequence ID" value="KTC77441.1"/>
    <property type="molecule type" value="Genomic_DNA"/>
</dbReference>
<evidence type="ECO:0000256" key="4">
    <source>
        <dbReference type="ARBA" id="ARBA00022679"/>
    </source>
</evidence>
<dbReference type="SUPFAM" id="SSF47336">
    <property type="entry name" value="ACP-like"/>
    <property type="match status" value="1"/>
</dbReference>
<organism evidence="9 10">
    <name type="scientific">Legionella bozemanae</name>
    <name type="common">Fluoribacter bozemanae</name>
    <dbReference type="NCBI Taxonomy" id="447"/>
    <lineage>
        <taxon>Bacteria</taxon>
        <taxon>Pseudomonadati</taxon>
        <taxon>Pseudomonadota</taxon>
        <taxon>Gammaproteobacteria</taxon>
        <taxon>Legionellales</taxon>
        <taxon>Legionellaceae</taxon>
        <taxon>Legionella</taxon>
    </lineage>
</organism>
<dbReference type="InterPro" id="IPR049551">
    <property type="entry name" value="PKS_DH_C"/>
</dbReference>
<dbReference type="InterPro" id="IPR014030">
    <property type="entry name" value="Ketoacyl_synth_N"/>
</dbReference>
<protein>
    <submittedName>
        <fullName evidence="9">Polyketide synthase, type I</fullName>
    </submittedName>
</protein>
<dbReference type="InterPro" id="IPR036736">
    <property type="entry name" value="ACP-like_sf"/>
</dbReference>
<dbReference type="Pfam" id="PF00550">
    <property type="entry name" value="PP-binding"/>
    <property type="match status" value="1"/>
</dbReference>
<dbReference type="InterPro" id="IPR009081">
    <property type="entry name" value="PP-bd_ACP"/>
</dbReference>
<dbReference type="SMART" id="SM00825">
    <property type="entry name" value="PKS_KS"/>
    <property type="match status" value="1"/>
</dbReference>
<dbReference type="InterPro" id="IPR029058">
    <property type="entry name" value="AB_hydrolase_fold"/>
</dbReference>
<dbReference type="InterPro" id="IPR014031">
    <property type="entry name" value="Ketoacyl_synth_C"/>
</dbReference>
<keyword evidence="4" id="KW-0808">Transferase</keyword>
<dbReference type="RefSeq" id="WP_058458087.1">
    <property type="nucleotide sequence ID" value="NZ_CAAAIY010000003.1"/>
</dbReference>
<dbReference type="SMART" id="SM00823">
    <property type="entry name" value="PKS_PP"/>
    <property type="match status" value="1"/>
</dbReference>
<dbReference type="InterPro" id="IPR006162">
    <property type="entry name" value="Ppantetheine_attach_site"/>
</dbReference>
<dbReference type="PATRIC" id="fig|447.4.peg.425"/>
<evidence type="ECO:0000313" key="10">
    <source>
        <dbReference type="Proteomes" id="UP000054695"/>
    </source>
</evidence>
<feature type="region of interest" description="C-terminal hotdog fold" evidence="5">
    <location>
        <begin position="758"/>
        <end position="903"/>
    </location>
</feature>
<evidence type="ECO:0000256" key="3">
    <source>
        <dbReference type="ARBA" id="ARBA00022553"/>
    </source>
</evidence>
<evidence type="ECO:0000313" key="9">
    <source>
        <dbReference type="EMBL" id="KTC77441.1"/>
    </source>
</evidence>
<evidence type="ECO:0000259" key="6">
    <source>
        <dbReference type="PROSITE" id="PS50075"/>
    </source>
</evidence>
<dbReference type="Pfam" id="PF14765">
    <property type="entry name" value="PS-DH"/>
    <property type="match status" value="1"/>
</dbReference>
<reference evidence="9 10" key="1">
    <citation type="submission" date="2015-11" db="EMBL/GenBank/DDBJ databases">
        <title>Genomic analysis of 38 Legionella species identifies large and diverse effector repertoires.</title>
        <authorList>
            <person name="Burstein D."/>
            <person name="Amaro F."/>
            <person name="Zusman T."/>
            <person name="Lifshitz Z."/>
            <person name="Cohen O."/>
            <person name="Gilbert J.A."/>
            <person name="Pupko T."/>
            <person name="Shuman H.A."/>
            <person name="Segal G."/>
        </authorList>
    </citation>
    <scope>NUCLEOTIDE SEQUENCE [LARGE SCALE GENOMIC DNA]</scope>
    <source>
        <strain evidence="9 10">WIGA</strain>
    </source>
</reference>
<dbReference type="GO" id="GO:0004315">
    <property type="term" value="F:3-oxoacyl-[acyl-carrier-protein] synthase activity"/>
    <property type="evidence" value="ECO:0007669"/>
    <property type="project" value="InterPro"/>
</dbReference>
<dbReference type="GO" id="GO:0004312">
    <property type="term" value="F:fatty acid synthase activity"/>
    <property type="evidence" value="ECO:0007669"/>
    <property type="project" value="TreeGrafter"/>
</dbReference>
<dbReference type="PROSITE" id="PS00606">
    <property type="entry name" value="KS3_1"/>
    <property type="match status" value="1"/>
</dbReference>
<dbReference type="InterPro" id="IPR020806">
    <property type="entry name" value="PKS_PP-bd"/>
</dbReference>
<dbReference type="PROSITE" id="PS52004">
    <property type="entry name" value="KS3_2"/>
    <property type="match status" value="1"/>
</dbReference>
<feature type="domain" description="PKS/mFAS DH" evidence="8">
    <location>
        <begin position="606"/>
        <end position="903"/>
    </location>
</feature>
<dbReference type="Pfam" id="PF00975">
    <property type="entry name" value="Thioesterase"/>
    <property type="match status" value="1"/>
</dbReference>
<comment type="caution">
    <text evidence="9">The sequence shown here is derived from an EMBL/GenBank/DDBJ whole genome shotgun (WGS) entry which is preliminary data.</text>
</comment>
<keyword evidence="10" id="KW-1185">Reference proteome</keyword>
<dbReference type="Pfam" id="PF02801">
    <property type="entry name" value="Ketoacyl-synt_C"/>
    <property type="match status" value="1"/>
</dbReference>
<evidence type="ECO:0000259" key="8">
    <source>
        <dbReference type="PROSITE" id="PS52019"/>
    </source>
</evidence>
<dbReference type="Gene3D" id="1.10.1240.100">
    <property type="match status" value="1"/>
</dbReference>
<dbReference type="Gene3D" id="3.40.50.1820">
    <property type="entry name" value="alpha/beta hydrolase"/>
    <property type="match status" value="1"/>
</dbReference>
<evidence type="ECO:0000256" key="5">
    <source>
        <dbReference type="PROSITE-ProRule" id="PRU01363"/>
    </source>
</evidence>
<feature type="region of interest" description="N-terminal hotdog fold" evidence="5">
    <location>
        <begin position="606"/>
        <end position="743"/>
    </location>
</feature>
<keyword evidence="2" id="KW-0596">Phosphopantetheine</keyword>
<feature type="domain" description="Ketosynthase family 3 (KS3)" evidence="7">
    <location>
        <begin position="29"/>
        <end position="452"/>
    </location>
</feature>
<dbReference type="CDD" id="cd00833">
    <property type="entry name" value="PKS"/>
    <property type="match status" value="1"/>
</dbReference>
<dbReference type="GO" id="GO:0006633">
    <property type="term" value="P:fatty acid biosynthetic process"/>
    <property type="evidence" value="ECO:0007669"/>
    <property type="project" value="UniProtKB-UniPathway"/>
</dbReference>
<comment type="caution">
    <text evidence="5">Lacks conserved residue(s) required for the propagation of feature annotation.</text>
</comment>
<dbReference type="InterPro" id="IPR050091">
    <property type="entry name" value="PKS_NRPS_Biosynth_Enz"/>
</dbReference>